<dbReference type="Proteomes" id="UP000247922">
    <property type="component" value="Unassembled WGS sequence"/>
</dbReference>
<keyword evidence="4" id="KW-1185">Reference proteome</keyword>
<dbReference type="RefSeq" id="WP_110250859.1">
    <property type="nucleotide sequence ID" value="NZ_QJJR01000003.1"/>
</dbReference>
<dbReference type="AlphaFoldDB" id="A0A2V3WIH6"/>
<protein>
    <recommendedName>
        <fullName evidence="2">Anti-sigma factor RsgI-like middle domain-containing protein</fullName>
    </recommendedName>
</protein>
<evidence type="ECO:0000313" key="4">
    <source>
        <dbReference type="Proteomes" id="UP000247922"/>
    </source>
</evidence>
<sequence>MTHPHQGVVVEVTNKIVVILERDGQFSNVSFKQIGYVPVIGETVTYQSKQLAYKPLAVITMAALMLLSVLSFGRFYEAEAAYIVVVDINPSFEVRLNEAEEVIDIVAKNKAGRSLLAGLPDQDRPAMIEDVLKQVFVVAEQQGYFVNARTVAASVIAKDTKNQQKTDALVERMKQSVLNERIDLEATIETTATYQAAETEAISINYYKHFKSLNALGEVEKIDEIKGKSLNEIRAMFSKKAETEKGNSQRVSERDKNSNANNEQVIRPKSKQNPATEMPNNQSVTKGEKNHSGKESQSNAEKPSSAKGINKGANQPGTQQPEKQQDTEMTKPERQATGKENERSPAIDQAQKEEQKPKNDKRKNNDKEQPKADVSLPNSDLTEETQGNQAKPNQESQAAKARGKGNGH</sequence>
<dbReference type="InterPro" id="IPR055431">
    <property type="entry name" value="RsgI_M"/>
</dbReference>
<feature type="compositionally biased region" description="Basic and acidic residues" evidence="1">
    <location>
        <begin position="323"/>
        <end position="371"/>
    </location>
</feature>
<gene>
    <name evidence="3" type="ORF">DES38_103256</name>
</gene>
<dbReference type="OrthoDB" id="9800626at2"/>
<reference evidence="3 4" key="1">
    <citation type="submission" date="2018-05" db="EMBL/GenBank/DDBJ databases">
        <title>Genomic Encyclopedia of Type Strains, Phase IV (KMG-IV): sequencing the most valuable type-strain genomes for metagenomic binning, comparative biology and taxonomic classification.</title>
        <authorList>
            <person name="Goeker M."/>
        </authorList>
    </citation>
    <scope>NUCLEOTIDE SEQUENCE [LARGE SCALE GENOMIC DNA]</scope>
    <source>
        <strain evidence="3 4">DSM 22440</strain>
    </source>
</reference>
<feature type="compositionally biased region" description="Basic and acidic residues" evidence="1">
    <location>
        <begin position="240"/>
        <end position="257"/>
    </location>
</feature>
<feature type="compositionally biased region" description="Polar residues" evidence="1">
    <location>
        <begin position="271"/>
        <end position="285"/>
    </location>
</feature>
<evidence type="ECO:0000256" key="1">
    <source>
        <dbReference type="SAM" id="MobiDB-lite"/>
    </source>
</evidence>
<dbReference type="Pfam" id="PF23750">
    <property type="entry name" value="RsgI_M"/>
    <property type="match status" value="1"/>
</dbReference>
<feature type="compositionally biased region" description="Polar residues" evidence="1">
    <location>
        <begin position="312"/>
        <end position="322"/>
    </location>
</feature>
<dbReference type="EMBL" id="QJJR01000003">
    <property type="protein sequence ID" value="PXW92237.1"/>
    <property type="molecule type" value="Genomic_DNA"/>
</dbReference>
<feature type="domain" description="Anti-sigma factor RsgI-like middle" evidence="2">
    <location>
        <begin position="83"/>
        <end position="210"/>
    </location>
</feature>
<name>A0A2V3WIH6_9BACI</name>
<accession>A0A2V3WIH6</accession>
<evidence type="ECO:0000259" key="2">
    <source>
        <dbReference type="Pfam" id="PF23750"/>
    </source>
</evidence>
<feature type="compositionally biased region" description="Polar residues" evidence="1">
    <location>
        <begin position="376"/>
        <end position="397"/>
    </location>
</feature>
<evidence type="ECO:0000313" key="3">
    <source>
        <dbReference type="EMBL" id="PXW92237.1"/>
    </source>
</evidence>
<feature type="region of interest" description="Disordered" evidence="1">
    <location>
        <begin position="240"/>
        <end position="408"/>
    </location>
</feature>
<comment type="caution">
    <text evidence="3">The sequence shown here is derived from an EMBL/GenBank/DDBJ whole genome shotgun (WGS) entry which is preliminary data.</text>
</comment>
<organism evidence="3 4">
    <name type="scientific">Streptohalobacillus salinus</name>
    <dbReference type="NCBI Taxonomy" id="621096"/>
    <lineage>
        <taxon>Bacteria</taxon>
        <taxon>Bacillati</taxon>
        <taxon>Bacillota</taxon>
        <taxon>Bacilli</taxon>
        <taxon>Bacillales</taxon>
        <taxon>Bacillaceae</taxon>
        <taxon>Streptohalobacillus</taxon>
    </lineage>
</organism>
<proteinExistence type="predicted"/>